<dbReference type="VEuPathDB" id="MicrosporidiaDB:DI09_31p230"/>
<feature type="active site" description="Nucleophile" evidence="3">
    <location>
        <position position="36"/>
    </location>
</feature>
<sequence>MAGSVIEISTLDQFQEILKKDKYVVVDFYADWCGPCKQLSPKLVALAETETQVTFVKVDVDKSNISSLATEYKVSGIPAIFFIKDGKVVSSVVGTNLPEINNKLKALLLS</sequence>
<dbReference type="EMBL" id="JMKJ01000244">
    <property type="protein sequence ID" value="KGG51572.1"/>
    <property type="molecule type" value="Genomic_DNA"/>
</dbReference>
<name>A0A098VRB4_9MICR</name>
<dbReference type="GeneID" id="25259554"/>
<evidence type="ECO:0000256" key="4">
    <source>
        <dbReference type="PIRSR" id="PIRSR000077-4"/>
    </source>
</evidence>
<dbReference type="AlphaFoldDB" id="A0A098VRB4"/>
<feature type="disulfide bond" description="Redox-active" evidence="4">
    <location>
        <begin position="33"/>
        <end position="36"/>
    </location>
</feature>
<dbReference type="InterPro" id="IPR017937">
    <property type="entry name" value="Thioredoxin_CS"/>
</dbReference>
<dbReference type="Gene3D" id="3.40.30.10">
    <property type="entry name" value="Glutaredoxin"/>
    <property type="match status" value="1"/>
</dbReference>
<feature type="active site" description="Nucleophile" evidence="3">
    <location>
        <position position="33"/>
    </location>
</feature>
<accession>A0A098VRB4</accession>
<organism evidence="6 7">
    <name type="scientific">Mitosporidium daphniae</name>
    <dbReference type="NCBI Taxonomy" id="1485682"/>
    <lineage>
        <taxon>Eukaryota</taxon>
        <taxon>Fungi</taxon>
        <taxon>Fungi incertae sedis</taxon>
        <taxon>Microsporidia</taxon>
        <taxon>Mitosporidium</taxon>
    </lineage>
</organism>
<feature type="domain" description="Thioredoxin" evidence="5">
    <location>
        <begin position="1"/>
        <end position="109"/>
    </location>
</feature>
<feature type="site" description="Contributes to redox potential value" evidence="3">
    <location>
        <position position="35"/>
    </location>
</feature>
<dbReference type="PROSITE" id="PS00194">
    <property type="entry name" value="THIOREDOXIN_1"/>
    <property type="match status" value="1"/>
</dbReference>
<comment type="caution">
    <text evidence="6">The sequence shown here is derived from an EMBL/GenBank/DDBJ whole genome shotgun (WGS) entry which is preliminary data.</text>
</comment>
<dbReference type="Pfam" id="PF00085">
    <property type="entry name" value="Thioredoxin"/>
    <property type="match status" value="1"/>
</dbReference>
<evidence type="ECO:0000256" key="2">
    <source>
        <dbReference type="PIRNR" id="PIRNR000077"/>
    </source>
</evidence>
<feature type="site" description="Deprotonates C-terminal active site Cys" evidence="3">
    <location>
        <position position="27"/>
    </location>
</feature>
<dbReference type="PANTHER" id="PTHR46115">
    <property type="entry name" value="THIOREDOXIN-LIKE PROTEIN 1"/>
    <property type="match status" value="1"/>
</dbReference>
<evidence type="ECO:0000313" key="7">
    <source>
        <dbReference type="Proteomes" id="UP000029725"/>
    </source>
</evidence>
<dbReference type="Proteomes" id="UP000029725">
    <property type="component" value="Unassembled WGS sequence"/>
</dbReference>
<evidence type="ECO:0000313" key="6">
    <source>
        <dbReference type="EMBL" id="KGG51572.1"/>
    </source>
</evidence>
<keyword evidence="4" id="KW-0676">Redox-active center</keyword>
<proteinExistence type="inferred from homology"/>
<feature type="site" description="Contributes to redox potential value" evidence="3">
    <location>
        <position position="34"/>
    </location>
</feature>
<dbReference type="HOGENOM" id="CLU_090389_14_6_1"/>
<comment type="similarity">
    <text evidence="2">Belongs to the thioredoxin family.</text>
</comment>
<dbReference type="PRINTS" id="PR00421">
    <property type="entry name" value="THIOREDOXIN"/>
</dbReference>
<dbReference type="CDD" id="cd02947">
    <property type="entry name" value="TRX_family"/>
    <property type="match status" value="1"/>
</dbReference>
<dbReference type="PROSITE" id="PS51352">
    <property type="entry name" value="THIOREDOXIN_2"/>
    <property type="match status" value="1"/>
</dbReference>
<dbReference type="InterPro" id="IPR005746">
    <property type="entry name" value="Thioredoxin"/>
</dbReference>
<dbReference type="RefSeq" id="XP_013237999.1">
    <property type="nucleotide sequence ID" value="XM_013382545.1"/>
</dbReference>
<dbReference type="OrthoDB" id="427280at2759"/>
<evidence type="ECO:0000256" key="1">
    <source>
        <dbReference type="ARBA" id="ARBA00023157"/>
    </source>
</evidence>
<dbReference type="InterPro" id="IPR013766">
    <property type="entry name" value="Thioredoxin_domain"/>
</dbReference>
<gene>
    <name evidence="6" type="ORF">DI09_31p230</name>
</gene>
<dbReference type="SUPFAM" id="SSF52833">
    <property type="entry name" value="Thioredoxin-like"/>
    <property type="match status" value="1"/>
</dbReference>
<reference evidence="6 7" key="1">
    <citation type="submission" date="2014-04" db="EMBL/GenBank/DDBJ databases">
        <title>A new species of microsporidia sheds light on the evolution of extreme parasitism.</title>
        <authorList>
            <person name="Haag K.L."/>
            <person name="James T.Y."/>
            <person name="Larsson R."/>
            <person name="Schaer T.M."/>
            <person name="Refardt D."/>
            <person name="Pombert J.-F."/>
            <person name="Ebert D."/>
        </authorList>
    </citation>
    <scope>NUCLEOTIDE SEQUENCE [LARGE SCALE GENOMIC DNA]</scope>
    <source>
        <strain evidence="6 7">UGP3</strain>
        <tissue evidence="6">Spores</tissue>
    </source>
</reference>
<evidence type="ECO:0000259" key="5">
    <source>
        <dbReference type="PROSITE" id="PS51352"/>
    </source>
</evidence>
<dbReference type="PIRSF" id="PIRSF000077">
    <property type="entry name" value="Thioredoxin"/>
    <property type="match status" value="1"/>
</dbReference>
<keyword evidence="7" id="KW-1185">Reference proteome</keyword>
<dbReference type="InterPro" id="IPR036249">
    <property type="entry name" value="Thioredoxin-like_sf"/>
</dbReference>
<dbReference type="GO" id="GO:0015035">
    <property type="term" value="F:protein-disulfide reductase activity"/>
    <property type="evidence" value="ECO:0007669"/>
    <property type="project" value="InterPro"/>
</dbReference>
<keyword evidence="1 4" id="KW-1015">Disulfide bond</keyword>
<protein>
    <recommendedName>
        <fullName evidence="2">Thioredoxin</fullName>
    </recommendedName>
</protein>
<evidence type="ECO:0000256" key="3">
    <source>
        <dbReference type="PIRSR" id="PIRSR000077-1"/>
    </source>
</evidence>